<dbReference type="PANTHER" id="PTHR38035:SF1">
    <property type="entry name" value="ANCILLARY SECYEG TRANSLOCON SUBUNIT"/>
    <property type="match status" value="1"/>
</dbReference>
<dbReference type="GO" id="GO:0005886">
    <property type="term" value="C:plasma membrane"/>
    <property type="evidence" value="ECO:0007669"/>
    <property type="project" value="UniProtKB-SubCell"/>
</dbReference>
<sequence>MDSTEEQQVERIKEFWKEHGKGIVAGAIIGFGLFYGWRYYDAQTQLAQETASAQYEQLATQVAESDDESAALAQIQAFVEQQDETIYTDLAAFQLAQRAVNNDDLATAVSALQQVRDNSGSEAFKALASLRQARVLMAQEQYDAALQALNSSNFPASYQALTAELKGDIYLAQGNDGEARSAYQQAVDAGQSASPVLQMKLDNLASAS</sequence>
<comment type="caution">
    <text evidence="11">The sequence shown here is derived from an EMBL/GenBank/DDBJ whole genome shotgun (WGS) entry which is preliminary data.</text>
</comment>
<dbReference type="InterPro" id="IPR018704">
    <property type="entry name" value="SecYEG/CpoB_TPR"/>
</dbReference>
<evidence type="ECO:0000313" key="11">
    <source>
        <dbReference type="EMBL" id="EKE85226.1"/>
    </source>
</evidence>
<dbReference type="PANTHER" id="PTHR38035">
    <property type="entry name" value="UPF0070 PROTEIN YFGM"/>
    <property type="match status" value="1"/>
</dbReference>
<dbReference type="Gene3D" id="1.25.40.10">
    <property type="entry name" value="Tetratricopeptide repeat domain"/>
    <property type="match status" value="1"/>
</dbReference>
<evidence type="ECO:0000256" key="8">
    <source>
        <dbReference type="ARBA" id="ARBA00024235"/>
    </source>
</evidence>
<comment type="similarity">
    <text evidence="7">Belongs to the YfgM family.</text>
</comment>
<evidence type="ECO:0000256" key="7">
    <source>
        <dbReference type="ARBA" id="ARBA00024197"/>
    </source>
</evidence>
<dbReference type="Proteomes" id="UP000014115">
    <property type="component" value="Unassembled WGS sequence"/>
</dbReference>
<evidence type="ECO:0000256" key="6">
    <source>
        <dbReference type="ARBA" id="ARBA00023186"/>
    </source>
</evidence>
<organism evidence="11 12">
    <name type="scientific">Idiomarina xiamenensis 10-D-4</name>
    <dbReference type="NCBI Taxonomy" id="740709"/>
    <lineage>
        <taxon>Bacteria</taxon>
        <taxon>Pseudomonadati</taxon>
        <taxon>Pseudomonadota</taxon>
        <taxon>Gammaproteobacteria</taxon>
        <taxon>Alteromonadales</taxon>
        <taxon>Idiomarinaceae</taxon>
        <taxon>Idiomarina</taxon>
    </lineage>
</organism>
<evidence type="ECO:0000256" key="5">
    <source>
        <dbReference type="ARBA" id="ARBA00023136"/>
    </source>
</evidence>
<dbReference type="GO" id="GO:0044877">
    <property type="term" value="F:protein-containing complex binding"/>
    <property type="evidence" value="ECO:0007669"/>
    <property type="project" value="InterPro"/>
</dbReference>
<dbReference type="SUPFAM" id="SSF48452">
    <property type="entry name" value="TPR-like"/>
    <property type="match status" value="1"/>
</dbReference>
<feature type="domain" description="Ancillary SecYEG translocon subunit/Cell division coordinator CpoB TPR" evidence="10">
    <location>
        <begin position="13"/>
        <end position="205"/>
    </location>
</feature>
<dbReference type="PATRIC" id="fig|740709.3.peg.551"/>
<evidence type="ECO:0000256" key="2">
    <source>
        <dbReference type="ARBA" id="ARBA00022475"/>
    </source>
</evidence>
<dbReference type="InterPro" id="IPR011990">
    <property type="entry name" value="TPR-like_helical_dom_sf"/>
</dbReference>
<evidence type="ECO:0000313" key="12">
    <source>
        <dbReference type="Proteomes" id="UP000014115"/>
    </source>
</evidence>
<dbReference type="EMBL" id="AMRG01000003">
    <property type="protein sequence ID" value="EKE85226.1"/>
    <property type="molecule type" value="Genomic_DNA"/>
</dbReference>
<keyword evidence="4 9" id="KW-1133">Transmembrane helix</keyword>
<dbReference type="PIRSF" id="PIRSF006170">
    <property type="entry name" value="YfgM"/>
    <property type="match status" value="1"/>
</dbReference>
<dbReference type="eggNOG" id="COG2976">
    <property type="taxonomic scope" value="Bacteria"/>
</dbReference>
<dbReference type="InterPro" id="IPR026039">
    <property type="entry name" value="YfgM"/>
</dbReference>
<dbReference type="AlphaFoldDB" id="K2JP18"/>
<dbReference type="STRING" id="740709.A10D4_02740"/>
<evidence type="ECO:0000259" key="10">
    <source>
        <dbReference type="Pfam" id="PF09976"/>
    </source>
</evidence>
<comment type="subcellular location">
    <subcellularLocation>
        <location evidence="1">Cell membrane</location>
        <topology evidence="1">Single-pass type II membrane protein</topology>
    </subcellularLocation>
</comment>
<keyword evidence="2" id="KW-1003">Cell membrane</keyword>
<gene>
    <name evidence="11" type="ORF">A10D4_02740</name>
</gene>
<evidence type="ECO:0000256" key="4">
    <source>
        <dbReference type="ARBA" id="ARBA00022989"/>
    </source>
</evidence>
<dbReference type="Pfam" id="PF09976">
    <property type="entry name" value="TPR_21"/>
    <property type="match status" value="1"/>
</dbReference>
<dbReference type="RefSeq" id="WP_008487579.1">
    <property type="nucleotide sequence ID" value="NZ_AMRG01000003.1"/>
</dbReference>
<evidence type="ECO:0000256" key="9">
    <source>
        <dbReference type="SAM" id="Phobius"/>
    </source>
</evidence>
<keyword evidence="6" id="KW-0143">Chaperone</keyword>
<evidence type="ECO:0000256" key="1">
    <source>
        <dbReference type="ARBA" id="ARBA00004401"/>
    </source>
</evidence>
<keyword evidence="3 9" id="KW-0812">Transmembrane</keyword>
<keyword evidence="12" id="KW-1185">Reference proteome</keyword>
<keyword evidence="5 9" id="KW-0472">Membrane</keyword>
<feature type="transmembrane region" description="Helical" evidence="9">
    <location>
        <begin position="21"/>
        <end position="40"/>
    </location>
</feature>
<evidence type="ECO:0000256" key="3">
    <source>
        <dbReference type="ARBA" id="ARBA00022692"/>
    </source>
</evidence>
<dbReference type="OrthoDB" id="9789675at2"/>
<name>K2JP18_9GAMM</name>
<accession>K2JP18</accession>
<protein>
    <recommendedName>
        <fullName evidence="8">Ancillary SecYEG translocon subunit</fullName>
    </recommendedName>
</protein>
<reference evidence="11 12" key="1">
    <citation type="journal article" date="2012" name="J. Bacteriol.">
        <title>Genome Sequence of Idiomarina xiamenensis Type Strain 10-D-4.</title>
        <authorList>
            <person name="Lai Q."/>
            <person name="Wang L."/>
            <person name="Wang W."/>
            <person name="Shao Z."/>
        </authorList>
    </citation>
    <scope>NUCLEOTIDE SEQUENCE [LARGE SCALE GENOMIC DNA]</scope>
    <source>
        <strain evidence="11 12">10-D-4</strain>
    </source>
</reference>
<proteinExistence type="inferred from homology"/>